<feature type="transmembrane region" description="Helical" evidence="1">
    <location>
        <begin position="473"/>
        <end position="491"/>
    </location>
</feature>
<sequence>MFINEQIELSLKLNIGALINKVNVSIIAYADDLSLIQCDTHFQLMLDEWSNYRSNYLSPFNFLNSNDSQCLLMREFLMIHNASVYCNEINFLFFHKYNQIDLKCLKFPTNQQIEITFKFQFYAERKLILDNSLYLDFKSIHNDYYVYFSNIKGLDSNLNIFKQKVFILAFYFSSFKIYTKSYPMKECKNQNFTLFKNITSLYFTNTVKYYKNTCPYIFKDAVMDYLLFYGIANVFIFKNHLSFLEINEDLNAKIERVSVLTFKSSLDESFFSYELFRKTEMFIFSGVLNKIDPFSISFLSKFTLNLHNLDNFVENNQFLFDTLNSISNKTFFFYFNSNFYYTDEKFCLYKSLRSYERIKYSLDVPIVCTCTFIWIVGDLKGSEQCPQKFSKCNFQEFIKRCNVSNYKYIEKPVSNFYTMLESGIIENFTIFFISPFICFIGTITNLLNWYIIRKIKLEFKEQLYILMDINTKVCLAYFFINIFHMINFCFLPNGDYCLNISKHLIVQYIEIIFYDVLCSILKTLSNVLIVLIAITRLNILKYGSNYKLLKGKIKWFILSVAFILCILNLEKMFNSYVNKYYFPFIEFDYLGYPIKNSFKSWEYLSEPLNIQQTINHNPNVYLLTFFAINYLINTLLIYSLTCIADGMLLLRFRQDLNSVLTMYITSNRANLNDKKIQKFENSRLKTTYFVFFNLFILLIIRSFELGFNTYAVYLKILRTECMIHVKYCSVYIEIGNLFYLLSCSYTIVMYYFLNKNFAETLNNYFSKLRKKIKAQGKN</sequence>
<keyword evidence="1" id="KW-0812">Transmembrane</keyword>
<feature type="transmembrane region" description="Helical" evidence="1">
    <location>
        <begin position="688"/>
        <end position="710"/>
    </location>
</feature>
<dbReference type="Gene3D" id="1.20.1070.10">
    <property type="entry name" value="Rhodopsin 7-helix transmembrane proteins"/>
    <property type="match status" value="1"/>
</dbReference>
<dbReference type="AlphaFoldDB" id="A0A814L013"/>
<protein>
    <submittedName>
        <fullName evidence="2">Uncharacterized protein</fullName>
    </submittedName>
</protein>
<feature type="transmembrane region" description="Helical" evidence="1">
    <location>
        <begin position="730"/>
        <end position="753"/>
    </location>
</feature>
<comment type="caution">
    <text evidence="2">The sequence shown here is derived from an EMBL/GenBank/DDBJ whole genome shotgun (WGS) entry which is preliminary data.</text>
</comment>
<accession>A0A814L013</accession>
<reference evidence="2" key="1">
    <citation type="submission" date="2021-02" db="EMBL/GenBank/DDBJ databases">
        <authorList>
            <person name="Nowell W R."/>
        </authorList>
    </citation>
    <scope>NUCLEOTIDE SEQUENCE</scope>
    <source>
        <strain evidence="2">Ploen Becks lab</strain>
    </source>
</reference>
<dbReference type="OrthoDB" id="10237240at2759"/>
<dbReference type="EMBL" id="CAJNOC010005600">
    <property type="protein sequence ID" value="CAF1056739.1"/>
    <property type="molecule type" value="Genomic_DNA"/>
</dbReference>
<feature type="transmembrane region" description="Helical" evidence="1">
    <location>
        <begin position="620"/>
        <end position="644"/>
    </location>
</feature>
<feature type="transmembrane region" description="Helical" evidence="1">
    <location>
        <begin position="555"/>
        <end position="573"/>
    </location>
</feature>
<gene>
    <name evidence="2" type="ORF">OXX778_LOCUS19089</name>
</gene>
<evidence type="ECO:0000313" key="2">
    <source>
        <dbReference type="EMBL" id="CAF1056739.1"/>
    </source>
</evidence>
<organism evidence="2 3">
    <name type="scientific">Brachionus calyciflorus</name>
    <dbReference type="NCBI Taxonomy" id="104777"/>
    <lineage>
        <taxon>Eukaryota</taxon>
        <taxon>Metazoa</taxon>
        <taxon>Spiralia</taxon>
        <taxon>Gnathifera</taxon>
        <taxon>Rotifera</taxon>
        <taxon>Eurotatoria</taxon>
        <taxon>Monogononta</taxon>
        <taxon>Pseudotrocha</taxon>
        <taxon>Ploima</taxon>
        <taxon>Brachionidae</taxon>
        <taxon>Brachionus</taxon>
    </lineage>
</organism>
<evidence type="ECO:0000313" key="3">
    <source>
        <dbReference type="Proteomes" id="UP000663879"/>
    </source>
</evidence>
<keyword evidence="3" id="KW-1185">Reference proteome</keyword>
<keyword evidence="1" id="KW-0472">Membrane</keyword>
<evidence type="ECO:0000256" key="1">
    <source>
        <dbReference type="SAM" id="Phobius"/>
    </source>
</evidence>
<name>A0A814L013_9BILA</name>
<dbReference type="Proteomes" id="UP000663879">
    <property type="component" value="Unassembled WGS sequence"/>
</dbReference>
<proteinExistence type="predicted"/>
<feature type="transmembrane region" description="Helical" evidence="1">
    <location>
        <begin position="428"/>
        <end position="452"/>
    </location>
</feature>
<keyword evidence="1" id="KW-1133">Transmembrane helix</keyword>
<feature type="transmembrane region" description="Helical" evidence="1">
    <location>
        <begin position="511"/>
        <end position="534"/>
    </location>
</feature>